<sequence length="351" mass="40031">MLSNFKKQFGGKVTAQEQSKLEKSPQWKEGKFENLALTTMNISIKNIPGLLKKQLTNRAERAPKNNLPILPFNKEVYNSSPSTPKCAWYGHSALLLQLSGKNILIDPMLGPNASPIGPITTKRFSENSLDIIDQLPKIDLLMMTHDHYDHLDLASIEKLIPKTNQFIVGLGIKRHLMAWGVAEGKIKEMDWWDNVKVDDIEITYTPSRHFSGRGLTDRAKSLWGGWAFKTEEHSIYWSGDGGYGEHFKEVGEKLGPFDWGFMEDGQYNENWHLIHMFPEESVQAAIDAKVKNAFPVHWGGFVLALHPWKDPIERFVSEAKKKNLNVFTAPIGKIVVMGENDELNNWWENYE</sequence>
<dbReference type="EMBL" id="JABANE010000141">
    <property type="protein sequence ID" value="NME72193.1"/>
    <property type="molecule type" value="Genomic_DNA"/>
</dbReference>
<dbReference type="RefSeq" id="WP_169660386.1">
    <property type="nucleotide sequence ID" value="NZ_JABANE010000141.1"/>
</dbReference>
<dbReference type="PANTHER" id="PTHR15032">
    <property type="entry name" value="N-ACYL-PHOSPHATIDYLETHANOLAMINE-HYDROLYZING PHOSPHOLIPASE D"/>
    <property type="match status" value="1"/>
</dbReference>
<reference evidence="3 4" key="1">
    <citation type="submission" date="2020-04" db="EMBL/GenBank/DDBJ databases">
        <title>Flammeovirga sp. SR4, a novel species isolated from seawater.</title>
        <authorList>
            <person name="Wang X."/>
        </authorList>
    </citation>
    <scope>NUCLEOTIDE SEQUENCE [LARGE SCALE GENOMIC DNA]</scope>
    <source>
        <strain evidence="3 4">ATCC 23126</strain>
    </source>
</reference>
<dbReference type="InterPro" id="IPR001279">
    <property type="entry name" value="Metallo-B-lactamas"/>
</dbReference>
<name>A0A7X9XCX5_9BACT</name>
<keyword evidence="4" id="KW-1185">Reference proteome</keyword>
<feature type="domain" description="Metallo-beta-lactamase" evidence="2">
    <location>
        <begin position="102"/>
        <end position="298"/>
    </location>
</feature>
<dbReference type="PIRSF" id="PIRSF038896">
    <property type="entry name" value="NAPE-PLD"/>
    <property type="match status" value="1"/>
</dbReference>
<dbReference type="InterPro" id="IPR024884">
    <property type="entry name" value="NAPE-PLD"/>
</dbReference>
<dbReference type="GO" id="GO:0070290">
    <property type="term" value="F:N-acylphosphatidylethanolamine-specific phospholipase D activity"/>
    <property type="evidence" value="ECO:0007669"/>
    <property type="project" value="InterPro"/>
</dbReference>
<evidence type="ECO:0000259" key="2">
    <source>
        <dbReference type="Pfam" id="PF12706"/>
    </source>
</evidence>
<dbReference type="GO" id="GO:0008270">
    <property type="term" value="F:zinc ion binding"/>
    <property type="evidence" value="ECO:0007669"/>
    <property type="project" value="InterPro"/>
</dbReference>
<proteinExistence type="predicted"/>
<evidence type="ECO:0000313" key="3">
    <source>
        <dbReference type="EMBL" id="NME72193.1"/>
    </source>
</evidence>
<gene>
    <name evidence="3" type="ORF">HHU12_29810</name>
</gene>
<accession>A0A7X9XCX5</accession>
<dbReference type="InterPro" id="IPR036866">
    <property type="entry name" value="RibonucZ/Hydroxyglut_hydro"/>
</dbReference>
<feature type="region of interest" description="Disordered" evidence="1">
    <location>
        <begin position="1"/>
        <end position="26"/>
    </location>
</feature>
<dbReference type="AlphaFoldDB" id="A0A7X9XCX5"/>
<dbReference type="GO" id="GO:0005737">
    <property type="term" value="C:cytoplasm"/>
    <property type="evidence" value="ECO:0007669"/>
    <property type="project" value="TreeGrafter"/>
</dbReference>
<dbReference type="SUPFAM" id="SSF56281">
    <property type="entry name" value="Metallo-hydrolase/oxidoreductase"/>
    <property type="match status" value="1"/>
</dbReference>
<evidence type="ECO:0000313" key="4">
    <source>
        <dbReference type="Proteomes" id="UP000576082"/>
    </source>
</evidence>
<evidence type="ECO:0000256" key="1">
    <source>
        <dbReference type="SAM" id="MobiDB-lite"/>
    </source>
</evidence>
<dbReference type="Proteomes" id="UP000576082">
    <property type="component" value="Unassembled WGS sequence"/>
</dbReference>
<organism evidence="3 4">
    <name type="scientific">Flammeovirga aprica JL-4</name>
    <dbReference type="NCBI Taxonomy" id="694437"/>
    <lineage>
        <taxon>Bacteria</taxon>
        <taxon>Pseudomonadati</taxon>
        <taxon>Bacteroidota</taxon>
        <taxon>Cytophagia</taxon>
        <taxon>Cytophagales</taxon>
        <taxon>Flammeovirgaceae</taxon>
        <taxon>Flammeovirga</taxon>
    </lineage>
</organism>
<comment type="caution">
    <text evidence="3">The sequence shown here is derived from an EMBL/GenBank/DDBJ whole genome shotgun (WGS) entry which is preliminary data.</text>
</comment>
<protein>
    <recommendedName>
        <fullName evidence="2">Metallo-beta-lactamase domain-containing protein</fullName>
    </recommendedName>
</protein>
<dbReference type="Pfam" id="PF12706">
    <property type="entry name" value="Lactamase_B_2"/>
    <property type="match status" value="1"/>
</dbReference>
<dbReference type="Gene3D" id="3.60.15.10">
    <property type="entry name" value="Ribonuclease Z/Hydroxyacylglutathione hydrolase-like"/>
    <property type="match status" value="1"/>
</dbReference>
<dbReference type="PANTHER" id="PTHR15032:SF4">
    <property type="entry name" value="N-ACYL-PHOSPHATIDYLETHANOLAMINE-HYDROLYZING PHOSPHOLIPASE D"/>
    <property type="match status" value="1"/>
</dbReference>